<organism evidence="1 2">
    <name type="scientific">Donghicola eburneus</name>
    <dbReference type="NCBI Taxonomy" id="393278"/>
    <lineage>
        <taxon>Bacteria</taxon>
        <taxon>Pseudomonadati</taxon>
        <taxon>Pseudomonadota</taxon>
        <taxon>Alphaproteobacteria</taxon>
        <taxon>Rhodobacterales</taxon>
        <taxon>Roseobacteraceae</taxon>
        <taxon>Donghicola</taxon>
    </lineage>
</organism>
<accession>A0A1M4MVV4</accession>
<sequence>MSDDIVYFWLDSQGYAGTAFDNLPSGVFYQSFTSDGTLVTDAQLLPDTDDVYNPFVFFDDGAVYLLHTTDVTDGDDYMSFTKFDASDLTILASTTFRTDEFDSFLTSTGIDVDKVNSGSMRSHLMGLRRLYRPPPHRLVSVNDPSFAVSFGMRGDDSHQGCLTNRIQLRKAVRWKPSRHAPCGHEVPNSFG</sequence>
<gene>
    <name evidence="1" type="ORF">KARMA_0798</name>
</gene>
<dbReference type="EMBL" id="FMJB01000032">
    <property type="protein sequence ID" value="SCM66619.1"/>
    <property type="molecule type" value="Genomic_DNA"/>
</dbReference>
<name>A0A1M4MVV4_9RHOB</name>
<keyword evidence="2" id="KW-1185">Reference proteome</keyword>
<proteinExistence type="predicted"/>
<protein>
    <submittedName>
        <fullName evidence="1">Uncharacterized protein</fullName>
    </submittedName>
</protein>
<evidence type="ECO:0000313" key="2">
    <source>
        <dbReference type="Proteomes" id="UP000184085"/>
    </source>
</evidence>
<dbReference type="AlphaFoldDB" id="A0A1M4MVV4"/>
<dbReference type="RefSeq" id="WP_072704427.1">
    <property type="nucleotide sequence ID" value="NZ_FMJB01000032.1"/>
</dbReference>
<dbReference type="Proteomes" id="UP000184085">
    <property type="component" value="Unassembled WGS sequence"/>
</dbReference>
<reference evidence="2" key="1">
    <citation type="submission" date="2016-09" db="EMBL/GenBank/DDBJ databases">
        <authorList>
            <person name="Wibberg D."/>
        </authorList>
    </citation>
    <scope>NUCLEOTIDE SEQUENCE [LARGE SCALE GENOMIC DNA]</scope>
</reference>
<evidence type="ECO:0000313" key="1">
    <source>
        <dbReference type="EMBL" id="SCM66619.1"/>
    </source>
</evidence>